<comment type="caution">
    <text evidence="8">Lacks conserved residue(s) required for the propagation of feature annotation.</text>
</comment>
<feature type="binding site" evidence="8">
    <location>
        <position position="220"/>
    </location>
    <ligand>
        <name>L-glutamine</name>
        <dbReference type="ChEBI" id="CHEBI:58359"/>
    </ligand>
</feature>
<dbReference type="UniPathway" id="UPA00068">
    <property type="reaction ID" value="UER00171"/>
</dbReference>
<dbReference type="InterPro" id="IPR035686">
    <property type="entry name" value="CPSase_GATase1"/>
</dbReference>
<feature type="binding site" evidence="8">
    <location>
        <position position="291"/>
    </location>
    <ligand>
        <name>L-glutamine</name>
        <dbReference type="ChEBI" id="CHEBI:58359"/>
    </ligand>
</feature>
<dbReference type="PRINTS" id="PR00096">
    <property type="entry name" value="GATASE"/>
</dbReference>
<evidence type="ECO:0000313" key="11">
    <source>
        <dbReference type="Proteomes" id="UP000188603"/>
    </source>
</evidence>
<name>A0A1U9K6A4_9BACL</name>
<comment type="pathway">
    <text evidence="8">Pyrimidine metabolism; UMP biosynthesis via de novo pathway; (S)-dihydroorotate from bicarbonate: step 1/3.</text>
</comment>
<keyword evidence="11" id="KW-1185">Reference proteome</keyword>
<dbReference type="AlphaFoldDB" id="A0A1U9K6A4"/>
<dbReference type="GO" id="GO:0006526">
    <property type="term" value="P:L-arginine biosynthetic process"/>
    <property type="evidence" value="ECO:0007669"/>
    <property type="project" value="UniProtKB-UniRule"/>
</dbReference>
<evidence type="ECO:0000256" key="2">
    <source>
        <dbReference type="ARBA" id="ARBA00007800"/>
    </source>
</evidence>
<dbReference type="STRING" id="1471761.B0W44_06805"/>
<evidence type="ECO:0000313" key="10">
    <source>
        <dbReference type="EMBL" id="AQS55540.1"/>
    </source>
</evidence>
<dbReference type="OrthoDB" id="9804328at2"/>
<comment type="function">
    <text evidence="8">Small subunit of the glutamine-dependent carbamoyl phosphate synthetase (CPSase). CPSase catalyzes the formation of carbamoyl phosphate from the ammonia moiety of glutamine, carbonate, and phosphate donated by ATP, constituting the first step of 2 biosynthetic pathways, one leading to arginine and/or urea and the other to pyrimidine nucleotides. The small subunit (glutamine amidotransferase) binds and cleaves glutamine to supply the large subunit with the substrate ammonia.</text>
</comment>
<dbReference type="InterPro" id="IPR017926">
    <property type="entry name" value="GATASE"/>
</dbReference>
<protein>
    <recommendedName>
        <fullName evidence="8">Carbamoyl phosphate synthase small chain</fullName>
        <ecNumber evidence="8">6.3.5.5</ecNumber>
    </recommendedName>
    <alternativeName>
        <fullName evidence="8">Carbamoyl phosphate synthetase glutamine chain</fullName>
    </alternativeName>
</protein>
<comment type="catalytic activity">
    <reaction evidence="7 8">
        <text>hydrogencarbonate + L-glutamine + 2 ATP + H2O = carbamoyl phosphate + L-glutamate + 2 ADP + phosphate + 2 H(+)</text>
        <dbReference type="Rhea" id="RHEA:18633"/>
        <dbReference type="ChEBI" id="CHEBI:15377"/>
        <dbReference type="ChEBI" id="CHEBI:15378"/>
        <dbReference type="ChEBI" id="CHEBI:17544"/>
        <dbReference type="ChEBI" id="CHEBI:29985"/>
        <dbReference type="ChEBI" id="CHEBI:30616"/>
        <dbReference type="ChEBI" id="CHEBI:43474"/>
        <dbReference type="ChEBI" id="CHEBI:58228"/>
        <dbReference type="ChEBI" id="CHEBI:58359"/>
        <dbReference type="ChEBI" id="CHEBI:456216"/>
        <dbReference type="EC" id="6.3.5.5"/>
    </reaction>
</comment>
<keyword evidence="8" id="KW-0055">Arginine biosynthesis</keyword>
<reference evidence="10 11" key="1">
    <citation type="journal article" date="2015" name="Int. J. Syst. Evol. Microbiol.">
        <title>Novibacillus thermophilus gen. nov., sp. nov., a Gram-staining-negative and moderately thermophilic member of the family Thermoactinomycetaceae.</title>
        <authorList>
            <person name="Yang G."/>
            <person name="Chen J."/>
            <person name="Zhou S."/>
        </authorList>
    </citation>
    <scope>NUCLEOTIDE SEQUENCE [LARGE SCALE GENOMIC DNA]</scope>
    <source>
        <strain evidence="10 11">SG-1</strain>
    </source>
</reference>
<dbReference type="InterPro" id="IPR036480">
    <property type="entry name" value="CarbP_synth_ssu_N_sf"/>
</dbReference>
<feature type="binding site" evidence="8">
    <location>
        <position position="45"/>
    </location>
    <ligand>
        <name>L-glutamine</name>
        <dbReference type="ChEBI" id="CHEBI:58359"/>
    </ligand>
</feature>
<dbReference type="NCBIfam" id="TIGR01368">
    <property type="entry name" value="CPSaseIIsmall"/>
    <property type="match status" value="1"/>
</dbReference>
<dbReference type="GO" id="GO:0005524">
    <property type="term" value="F:ATP binding"/>
    <property type="evidence" value="ECO:0007669"/>
    <property type="project" value="UniProtKB-UniRule"/>
</dbReference>
<evidence type="ECO:0000256" key="4">
    <source>
        <dbReference type="ARBA" id="ARBA00022741"/>
    </source>
</evidence>
<feature type="active site" description="Nucleophile" evidence="8">
    <location>
        <position position="246"/>
    </location>
</feature>
<dbReference type="UniPathway" id="UPA00070">
    <property type="reaction ID" value="UER00115"/>
</dbReference>
<dbReference type="GO" id="GO:0004088">
    <property type="term" value="F:carbamoyl-phosphate synthase (glutamine-hydrolyzing) activity"/>
    <property type="evidence" value="ECO:0007669"/>
    <property type="project" value="UniProtKB-UniRule"/>
</dbReference>
<feature type="active site" evidence="8">
    <location>
        <position position="333"/>
    </location>
</feature>
<feature type="region of interest" description="CPSase" evidence="8">
    <location>
        <begin position="1"/>
        <end position="169"/>
    </location>
</feature>
<comment type="catalytic activity">
    <reaction evidence="8">
        <text>L-glutamine + H2O = L-glutamate + NH4(+)</text>
        <dbReference type="Rhea" id="RHEA:15889"/>
        <dbReference type="ChEBI" id="CHEBI:15377"/>
        <dbReference type="ChEBI" id="CHEBI:28938"/>
        <dbReference type="ChEBI" id="CHEBI:29985"/>
        <dbReference type="ChEBI" id="CHEBI:58359"/>
    </reaction>
</comment>
<dbReference type="EMBL" id="CP019699">
    <property type="protein sequence ID" value="AQS55540.1"/>
    <property type="molecule type" value="Genomic_DNA"/>
</dbReference>
<feature type="binding site" evidence="8">
    <location>
        <position position="218"/>
    </location>
    <ligand>
        <name>L-glutamine</name>
        <dbReference type="ChEBI" id="CHEBI:58359"/>
    </ligand>
</feature>
<sequence length="358" mass="39478">MKAQLILQDGTRFTGVSFGKEGTVLTEVVFNTSLSGYEGVWTDPSYAGQCIVMTHPLTGNIGINRKDMEAIRPYCDGVVARYVSQSPSHWRSTGRVADWFRQNGLFLIGEVDTRMLTRHIRRHGSMKGLVTTEELSEEEIAAELTKPLNRERVARVSRREATVIPGRGPRIAIVDFGVKSGIVRELVERNCEVVIVPYDTTGEDLMSLCPDGVVLSNGPGNPEDVQSVVPTVQGLMSRGVPLFGICLGHQLMALACGARTERMLFGHRGGNHPVQEVESKRGWMTAQNHSYTVTRDSVIGTDLEVTYVSLHDGTIEGLRHVYQPAFSVQFHPEASPGPRDTVHLFDRFLALVAADNIH</sequence>
<evidence type="ECO:0000256" key="5">
    <source>
        <dbReference type="ARBA" id="ARBA00022840"/>
    </source>
</evidence>
<accession>A0A1U9K6A4</accession>
<dbReference type="PRINTS" id="PR00099">
    <property type="entry name" value="CPSGATASE"/>
</dbReference>
<evidence type="ECO:0000256" key="3">
    <source>
        <dbReference type="ARBA" id="ARBA00022598"/>
    </source>
</evidence>
<dbReference type="Gene3D" id="3.40.50.880">
    <property type="match status" value="1"/>
</dbReference>
<comment type="subunit">
    <text evidence="8">Composed of two chains; the small (or glutamine) chain promotes the hydrolysis of glutamine to ammonia, which is used by the large (or ammonia) chain to synthesize carbamoyl phosphate. Tetramer of heterodimers (alpha,beta)4.</text>
</comment>
<dbReference type="EC" id="6.3.5.5" evidence="8"/>
<dbReference type="GO" id="GO:0044205">
    <property type="term" value="P:'de novo' UMP biosynthetic process"/>
    <property type="evidence" value="ECO:0007669"/>
    <property type="project" value="UniProtKB-UniRule"/>
</dbReference>
<dbReference type="PROSITE" id="PS51273">
    <property type="entry name" value="GATASE_TYPE_1"/>
    <property type="match status" value="1"/>
</dbReference>
<dbReference type="InterPro" id="IPR050472">
    <property type="entry name" value="Anth_synth/Amidotransfase"/>
</dbReference>
<dbReference type="Gene3D" id="3.50.30.20">
    <property type="entry name" value="Carbamoyl-phosphate synthase small subunit, N-terminal domain"/>
    <property type="match status" value="1"/>
</dbReference>
<evidence type="ECO:0000256" key="6">
    <source>
        <dbReference type="ARBA" id="ARBA00022962"/>
    </source>
</evidence>
<dbReference type="InterPro" id="IPR002474">
    <property type="entry name" value="CarbamoylP_synth_ssu_N"/>
</dbReference>
<keyword evidence="4 8" id="KW-0547">Nucleotide-binding</keyword>
<keyword evidence="3 8" id="KW-0436">Ligase</keyword>
<dbReference type="CDD" id="cd01744">
    <property type="entry name" value="GATase1_CPSase"/>
    <property type="match status" value="1"/>
</dbReference>
<keyword evidence="8" id="KW-0028">Amino-acid biosynthesis</keyword>
<feature type="binding site" evidence="8">
    <location>
        <position position="288"/>
    </location>
    <ligand>
        <name>L-glutamine</name>
        <dbReference type="ChEBI" id="CHEBI:58359"/>
    </ligand>
</feature>
<dbReference type="PANTHER" id="PTHR43418">
    <property type="entry name" value="MULTIFUNCTIONAL TRYPTOPHAN BIOSYNTHESIS PROTEIN-RELATED"/>
    <property type="match status" value="1"/>
</dbReference>
<feature type="binding site" evidence="8">
    <location>
        <position position="250"/>
    </location>
    <ligand>
        <name>L-glutamine</name>
        <dbReference type="ChEBI" id="CHEBI:58359"/>
    </ligand>
</feature>
<dbReference type="HAMAP" id="MF_01209">
    <property type="entry name" value="CPSase_S_chain"/>
    <property type="match status" value="1"/>
</dbReference>
<dbReference type="GO" id="GO:0004359">
    <property type="term" value="F:glutaminase activity"/>
    <property type="evidence" value="ECO:0007669"/>
    <property type="project" value="RHEA"/>
</dbReference>
<feature type="active site" evidence="8">
    <location>
        <position position="331"/>
    </location>
</feature>
<evidence type="ECO:0000259" key="9">
    <source>
        <dbReference type="SMART" id="SM01097"/>
    </source>
</evidence>
<dbReference type="PANTHER" id="PTHR43418:SF7">
    <property type="entry name" value="CARBAMOYL-PHOSPHATE SYNTHASE SMALL CHAIN"/>
    <property type="match status" value="1"/>
</dbReference>
<organism evidence="10 11">
    <name type="scientific">Novibacillus thermophilus</name>
    <dbReference type="NCBI Taxonomy" id="1471761"/>
    <lineage>
        <taxon>Bacteria</taxon>
        <taxon>Bacillati</taxon>
        <taxon>Bacillota</taxon>
        <taxon>Bacilli</taxon>
        <taxon>Bacillales</taxon>
        <taxon>Thermoactinomycetaceae</taxon>
        <taxon>Novibacillus</taxon>
    </lineage>
</organism>
<dbReference type="NCBIfam" id="NF009475">
    <property type="entry name" value="PRK12838.1"/>
    <property type="match status" value="1"/>
</dbReference>
<dbReference type="SUPFAM" id="SSF52317">
    <property type="entry name" value="Class I glutamine amidotransferase-like"/>
    <property type="match status" value="1"/>
</dbReference>
<keyword evidence="6 8" id="KW-0315">Glutamine amidotransferase</keyword>
<dbReference type="InterPro" id="IPR029062">
    <property type="entry name" value="Class_I_gatase-like"/>
</dbReference>
<dbReference type="Proteomes" id="UP000188603">
    <property type="component" value="Chromosome"/>
</dbReference>
<evidence type="ECO:0000256" key="8">
    <source>
        <dbReference type="HAMAP-Rule" id="MF_01209"/>
    </source>
</evidence>
<dbReference type="Pfam" id="PF00117">
    <property type="entry name" value="GATase"/>
    <property type="match status" value="1"/>
</dbReference>
<dbReference type="SMART" id="SM01097">
    <property type="entry name" value="CPSase_sm_chain"/>
    <property type="match status" value="1"/>
</dbReference>
<keyword evidence="5 8" id="KW-0067">ATP-binding</keyword>
<dbReference type="PRINTS" id="PR00097">
    <property type="entry name" value="ANTSNTHASEII"/>
</dbReference>
<dbReference type="InterPro" id="IPR006274">
    <property type="entry name" value="CarbamoylP_synth_ssu"/>
</dbReference>
<comment type="similarity">
    <text evidence="2 8">Belongs to the CarA family.</text>
</comment>
<dbReference type="GO" id="GO:0006541">
    <property type="term" value="P:glutamine metabolic process"/>
    <property type="evidence" value="ECO:0007669"/>
    <property type="project" value="InterPro"/>
</dbReference>
<feature type="domain" description="Carbamoyl-phosphate synthase small subunit N-terminal" evidence="9">
    <location>
        <begin position="1"/>
        <end position="131"/>
    </location>
</feature>
<dbReference type="KEGG" id="ntr:B0W44_06805"/>
<feature type="binding site" evidence="8">
    <location>
        <position position="247"/>
    </location>
    <ligand>
        <name>L-glutamine</name>
        <dbReference type="ChEBI" id="CHEBI:58359"/>
    </ligand>
</feature>
<gene>
    <name evidence="8" type="primary">carA</name>
    <name evidence="10" type="ORF">B0W44_06805</name>
</gene>
<evidence type="ECO:0000256" key="1">
    <source>
        <dbReference type="ARBA" id="ARBA00005077"/>
    </source>
</evidence>
<dbReference type="SUPFAM" id="SSF52021">
    <property type="entry name" value="Carbamoyl phosphate synthetase, small subunit N-terminal domain"/>
    <property type="match status" value="1"/>
</dbReference>
<dbReference type="Pfam" id="PF00988">
    <property type="entry name" value="CPSase_sm_chain"/>
    <property type="match status" value="1"/>
</dbReference>
<evidence type="ECO:0000256" key="7">
    <source>
        <dbReference type="ARBA" id="ARBA00048816"/>
    </source>
</evidence>
<dbReference type="RefSeq" id="WP_077719404.1">
    <property type="nucleotide sequence ID" value="NZ_CP019699.1"/>
</dbReference>
<dbReference type="GO" id="GO:0006207">
    <property type="term" value="P:'de novo' pyrimidine nucleobase biosynthetic process"/>
    <property type="evidence" value="ECO:0007669"/>
    <property type="project" value="InterPro"/>
</dbReference>
<comment type="pathway">
    <text evidence="1 8">Amino-acid biosynthesis; L-arginine biosynthesis; carbamoyl phosphate from bicarbonate: step 1/1.</text>
</comment>
<keyword evidence="8" id="KW-0665">Pyrimidine biosynthesis</keyword>
<proteinExistence type="inferred from homology"/>